<proteinExistence type="predicted"/>
<dbReference type="GO" id="GO:0005436">
    <property type="term" value="F:sodium:phosphate symporter activity"/>
    <property type="evidence" value="ECO:0007669"/>
    <property type="project" value="InterPro"/>
</dbReference>
<evidence type="ECO:0000256" key="5">
    <source>
        <dbReference type="ARBA" id="ARBA00023136"/>
    </source>
</evidence>
<dbReference type="InterPro" id="IPR038078">
    <property type="entry name" value="PhoU-like_sf"/>
</dbReference>
<feature type="transmembrane region" description="Helical" evidence="6">
    <location>
        <begin position="134"/>
        <end position="153"/>
    </location>
</feature>
<evidence type="ECO:0000259" key="7">
    <source>
        <dbReference type="Pfam" id="PF01895"/>
    </source>
</evidence>
<dbReference type="Pfam" id="PF01895">
    <property type="entry name" value="PhoU"/>
    <property type="match status" value="1"/>
</dbReference>
<keyword evidence="3 6" id="KW-0812">Transmembrane</keyword>
<comment type="caution">
    <text evidence="8">The sequence shown here is derived from an EMBL/GenBank/DDBJ whole genome shotgun (WGS) entry which is preliminary data.</text>
</comment>
<dbReference type="InterPro" id="IPR003841">
    <property type="entry name" value="Na/Pi_transpt"/>
</dbReference>
<evidence type="ECO:0000256" key="1">
    <source>
        <dbReference type="ARBA" id="ARBA00004651"/>
    </source>
</evidence>
<dbReference type="AlphaFoldDB" id="A0A7W6N9T5"/>
<dbReference type="Pfam" id="PF02690">
    <property type="entry name" value="Na_Pi_cotrans"/>
    <property type="match status" value="2"/>
</dbReference>
<feature type="transmembrane region" description="Helical" evidence="6">
    <location>
        <begin position="105"/>
        <end position="122"/>
    </location>
</feature>
<dbReference type="Gene3D" id="1.20.58.220">
    <property type="entry name" value="Phosphate transport system protein phou homolog 2, domain 2"/>
    <property type="match status" value="1"/>
</dbReference>
<feature type="transmembrane region" description="Helical" evidence="6">
    <location>
        <begin position="278"/>
        <end position="296"/>
    </location>
</feature>
<protein>
    <submittedName>
        <fullName evidence="8">Phosphate:Na+ symporter</fullName>
    </submittedName>
</protein>
<dbReference type="NCBIfam" id="NF037997">
    <property type="entry name" value="Na_Pi_symport"/>
    <property type="match status" value="1"/>
</dbReference>
<dbReference type="SUPFAM" id="SSF109755">
    <property type="entry name" value="PhoU-like"/>
    <property type="match status" value="1"/>
</dbReference>
<organism evidence="8 9">
    <name type="scientific">Devosia subaequoris</name>
    <dbReference type="NCBI Taxonomy" id="395930"/>
    <lineage>
        <taxon>Bacteria</taxon>
        <taxon>Pseudomonadati</taxon>
        <taxon>Pseudomonadota</taxon>
        <taxon>Alphaproteobacteria</taxon>
        <taxon>Hyphomicrobiales</taxon>
        <taxon>Devosiaceae</taxon>
        <taxon>Devosia</taxon>
    </lineage>
</organism>
<keyword evidence="4 6" id="KW-1133">Transmembrane helix</keyword>
<evidence type="ECO:0000256" key="3">
    <source>
        <dbReference type="ARBA" id="ARBA00022692"/>
    </source>
</evidence>
<dbReference type="GO" id="GO:0005886">
    <property type="term" value="C:plasma membrane"/>
    <property type="evidence" value="ECO:0007669"/>
    <property type="project" value="UniProtKB-SubCell"/>
</dbReference>
<name>A0A7W6N9T5_9HYPH</name>
<keyword evidence="9" id="KW-1185">Reference proteome</keyword>
<accession>A0A7W6N9T5</accession>
<evidence type="ECO:0000256" key="4">
    <source>
        <dbReference type="ARBA" id="ARBA00022989"/>
    </source>
</evidence>
<dbReference type="EMBL" id="JACIEW010000001">
    <property type="protein sequence ID" value="MBB4050784.1"/>
    <property type="molecule type" value="Genomic_DNA"/>
</dbReference>
<evidence type="ECO:0000256" key="6">
    <source>
        <dbReference type="SAM" id="Phobius"/>
    </source>
</evidence>
<feature type="transmembrane region" description="Helical" evidence="6">
    <location>
        <begin position="173"/>
        <end position="197"/>
    </location>
</feature>
<dbReference type="PANTHER" id="PTHR10010:SF46">
    <property type="entry name" value="SODIUM-DEPENDENT PHOSPHATE TRANSPORT PROTEIN 2B"/>
    <property type="match status" value="1"/>
</dbReference>
<dbReference type="GO" id="GO:0044341">
    <property type="term" value="P:sodium-dependent phosphate transport"/>
    <property type="evidence" value="ECO:0007669"/>
    <property type="project" value="InterPro"/>
</dbReference>
<feature type="transmembrane region" description="Helical" evidence="6">
    <location>
        <begin position="76"/>
        <end position="99"/>
    </location>
</feature>
<evidence type="ECO:0000256" key="2">
    <source>
        <dbReference type="ARBA" id="ARBA00022475"/>
    </source>
</evidence>
<feature type="transmembrane region" description="Helical" evidence="6">
    <location>
        <begin position="45"/>
        <end position="69"/>
    </location>
</feature>
<reference evidence="8 9" key="1">
    <citation type="submission" date="2020-08" db="EMBL/GenBank/DDBJ databases">
        <title>Genomic Encyclopedia of Type Strains, Phase IV (KMG-IV): sequencing the most valuable type-strain genomes for metagenomic binning, comparative biology and taxonomic classification.</title>
        <authorList>
            <person name="Goeker M."/>
        </authorList>
    </citation>
    <scope>NUCLEOTIDE SEQUENCE [LARGE SCALE GENOMIC DNA]</scope>
    <source>
        <strain evidence="8 9">DSM 23447</strain>
    </source>
</reference>
<feature type="transmembrane region" description="Helical" evidence="6">
    <location>
        <begin position="209"/>
        <end position="227"/>
    </location>
</feature>
<gene>
    <name evidence="8" type="ORF">GGR20_000402</name>
</gene>
<feature type="domain" description="PhoU" evidence="7">
    <location>
        <begin position="344"/>
        <end position="425"/>
    </location>
</feature>
<comment type="subcellular location">
    <subcellularLocation>
        <location evidence="1">Cell membrane</location>
        <topology evidence="1">Multi-pass membrane protein</topology>
    </subcellularLocation>
</comment>
<evidence type="ECO:0000313" key="8">
    <source>
        <dbReference type="EMBL" id="MBB4050784.1"/>
    </source>
</evidence>
<dbReference type="InterPro" id="IPR026022">
    <property type="entry name" value="PhoU_dom"/>
</dbReference>
<keyword evidence="2" id="KW-1003">Cell membrane</keyword>
<dbReference type="PANTHER" id="PTHR10010">
    <property type="entry name" value="SOLUTE CARRIER FAMILY 34 SODIUM PHOSPHATE , MEMBER 2-RELATED"/>
    <property type="match status" value="1"/>
</dbReference>
<dbReference type="Proteomes" id="UP000547011">
    <property type="component" value="Unassembled WGS sequence"/>
</dbReference>
<keyword evidence="5 6" id="KW-0472">Membrane</keyword>
<sequence>MYFIIVHLVAAIVLLLWAVRMVRTAVERAYSAQLKRTLARAEKSALAAASVGAVMAVALQSSTAVAALASGFASGGLLAGATGLALVLGAYFGSAIVASILSFDLSLLIAPLIIVGGVLFLRGNERRTKQMGRMVLGIAFVLLSLQMVSEATAPWRDSELLGTAVNYLKNDPWTGFLIAALVTWLSYSSVASVLVIITFGAAGIIPLEIATALVLGANLGGTLIAYGMTRGGDVRARRIAIGALMLRGGAAMTCLVLLQIWPLSAIGLPGNVGQQASLLHIVFNFVVMLIGLPLSAPVSALLNRLVLDAPAGDGGDVARFRLTALSGGHRGNVDMALASATRELLRMSEMVEVMLQPVIEILKSGDKIAIRRVKGLEPEVDQSNSSIKLFLAQLDWELMDESQTARASGLSNYAVSLEQAADIIARPILRVADQLVARRLTFSEEGWAELIDLHARVLSNLQLALNVLISEDLESARQLVAEKDAVGVMERQSMGGHFSRLRSGNPNSFETSELHLETVRSLRRINSLICGIAYSILSEHGELLGSRLARRPAVR</sequence>
<feature type="transmembrane region" description="Helical" evidence="6">
    <location>
        <begin position="239"/>
        <end position="258"/>
    </location>
</feature>
<dbReference type="RefSeq" id="WP_183309556.1">
    <property type="nucleotide sequence ID" value="NZ_JACIEW010000001.1"/>
</dbReference>
<evidence type="ECO:0000313" key="9">
    <source>
        <dbReference type="Proteomes" id="UP000547011"/>
    </source>
</evidence>